<dbReference type="GO" id="GO:0070006">
    <property type="term" value="F:metalloaminopeptidase activity"/>
    <property type="evidence" value="ECO:0007669"/>
    <property type="project" value="InterPro"/>
</dbReference>
<dbReference type="Gene3D" id="3.40.350.10">
    <property type="entry name" value="Creatinase/prolidase N-terminal domain"/>
    <property type="match status" value="1"/>
</dbReference>
<dbReference type="NCBIfam" id="NF008131">
    <property type="entry name" value="PRK10879.1"/>
    <property type="match status" value="1"/>
</dbReference>
<dbReference type="Gene3D" id="3.90.230.10">
    <property type="entry name" value="Creatinase/methionine aminopeptidase superfamily"/>
    <property type="match status" value="1"/>
</dbReference>
<comment type="similarity">
    <text evidence="3">Belongs to the peptidase M24B family.</text>
</comment>
<keyword evidence="6" id="KW-0479">Metal-binding</keyword>
<gene>
    <name evidence="14" type="ORF">BTW10_05395</name>
</gene>
<proteinExistence type="inferred from homology"/>
<evidence type="ECO:0000256" key="4">
    <source>
        <dbReference type="ARBA" id="ARBA00012574"/>
    </source>
</evidence>
<evidence type="ECO:0000313" key="15">
    <source>
        <dbReference type="Proteomes" id="UP000186806"/>
    </source>
</evidence>
<name>A0A1Q8TF92_9GAMM</name>
<dbReference type="PANTHER" id="PTHR43226">
    <property type="entry name" value="XAA-PRO AMINOPEPTIDASE 3"/>
    <property type="match status" value="1"/>
</dbReference>
<evidence type="ECO:0000256" key="2">
    <source>
        <dbReference type="ARBA" id="ARBA00001936"/>
    </source>
</evidence>
<evidence type="ECO:0000259" key="13">
    <source>
        <dbReference type="SMART" id="SM01011"/>
    </source>
</evidence>
<evidence type="ECO:0000256" key="9">
    <source>
        <dbReference type="ARBA" id="ARBA00023211"/>
    </source>
</evidence>
<keyword evidence="8" id="KW-0482">Metalloprotease</keyword>
<reference evidence="14 15" key="1">
    <citation type="submission" date="2016-12" db="EMBL/GenBank/DDBJ databases">
        <title>Draft genome sequences of strains Salinicola socius SMB35, Salinicola sp. MH3R3-1 and Chromohalobacter sp. SMB17 from the Verkhnekamsk potash mining region of Russia.</title>
        <authorList>
            <person name="Mavrodi D.V."/>
            <person name="Olsson B.E."/>
            <person name="Korsakova E.S."/>
            <person name="Pyankova A."/>
            <person name="Mavrodi O.V."/>
            <person name="Plotnikova E.G."/>
        </authorList>
    </citation>
    <scope>NUCLEOTIDE SEQUENCE [LARGE SCALE GENOMIC DNA]</scope>
    <source>
        <strain evidence="14 15">SMB17</strain>
    </source>
</reference>
<dbReference type="EC" id="3.4.11.9" evidence="4"/>
<dbReference type="SUPFAM" id="SSF53092">
    <property type="entry name" value="Creatinase/prolidase N-terminal domain"/>
    <property type="match status" value="1"/>
</dbReference>
<dbReference type="EMBL" id="MSDQ01000007">
    <property type="protein sequence ID" value="OLO12332.1"/>
    <property type="molecule type" value="Genomic_DNA"/>
</dbReference>
<dbReference type="Pfam" id="PF00557">
    <property type="entry name" value="Peptidase_M24"/>
    <property type="match status" value="1"/>
</dbReference>
<dbReference type="PANTHER" id="PTHR43226:SF4">
    <property type="entry name" value="XAA-PRO AMINOPEPTIDASE 3"/>
    <property type="match status" value="1"/>
</dbReference>
<evidence type="ECO:0000256" key="8">
    <source>
        <dbReference type="ARBA" id="ARBA00023049"/>
    </source>
</evidence>
<keyword evidence="5" id="KW-0645">Protease</keyword>
<sequence length="445" mass="48805">MPRTALPRPAAIASAEYRARRQALMAALPAHSAVLIPAASLVTRNRDSEYAFRQDSDFHYLSGFPEPDALLVLLPGRDAGEAVLFCQEKDPSQEVWTGIRIGAEAAVTDYGVDEAYENDIRDALLPELLEGRETLYLPLDNGEMLALVESLRAELSPQARRGARTPRAFADVAPLIHERRLLKSEAELDLMRHAARISAQAHRRAMQNVCPGLFEYQLQAELEHEFVWHGARAPAYATIVGGGKNACVLHYIENSAALRDGDLVLIDAGGEFELYAGDITRTFPVNGRFTPAQRELYEVVLEAQCRAVAAVSPGTTLSAIHDGVVHDLAAGLIRLGLLEGPLEARIDDHGYRRFFLHATSHWLGLDVHDVGTYRLDGEPRVLAPGMVLTVEPGLYIPDAEDIPEAYRGIGIRIEDDVAVTATGHEVLTADVPKEVAEIEALMHDR</sequence>
<keyword evidence="7" id="KW-0378">Hydrolase</keyword>
<evidence type="ECO:0000256" key="6">
    <source>
        <dbReference type="ARBA" id="ARBA00022723"/>
    </source>
</evidence>
<dbReference type="RefSeq" id="WP_075368524.1">
    <property type="nucleotide sequence ID" value="NZ_MSDQ01000007.1"/>
</dbReference>
<dbReference type="GO" id="GO:0006508">
    <property type="term" value="P:proteolysis"/>
    <property type="evidence" value="ECO:0007669"/>
    <property type="project" value="UniProtKB-KW"/>
</dbReference>
<evidence type="ECO:0000256" key="7">
    <source>
        <dbReference type="ARBA" id="ARBA00022801"/>
    </source>
</evidence>
<evidence type="ECO:0000256" key="3">
    <source>
        <dbReference type="ARBA" id="ARBA00008766"/>
    </source>
</evidence>
<comment type="caution">
    <text evidence="14">The sequence shown here is derived from an EMBL/GenBank/DDBJ whole genome shotgun (WGS) entry which is preliminary data.</text>
</comment>
<evidence type="ECO:0000313" key="14">
    <source>
        <dbReference type="EMBL" id="OLO12332.1"/>
    </source>
</evidence>
<keyword evidence="9" id="KW-0464">Manganese</keyword>
<evidence type="ECO:0000256" key="10">
    <source>
        <dbReference type="ARBA" id="ARBA00069363"/>
    </source>
</evidence>
<dbReference type="SMART" id="SM01011">
    <property type="entry name" value="AMP_N"/>
    <property type="match status" value="1"/>
</dbReference>
<accession>A0A1Q8TF92</accession>
<dbReference type="InterPro" id="IPR036005">
    <property type="entry name" value="Creatinase/aminopeptidase-like"/>
</dbReference>
<evidence type="ECO:0000256" key="11">
    <source>
        <dbReference type="ARBA" id="ARBA00075356"/>
    </source>
</evidence>
<dbReference type="STRING" id="223900.GCA_000821045_00575"/>
<dbReference type="Proteomes" id="UP000186806">
    <property type="component" value="Unassembled WGS sequence"/>
</dbReference>
<dbReference type="SUPFAM" id="SSF55920">
    <property type="entry name" value="Creatinase/aminopeptidase"/>
    <property type="match status" value="1"/>
</dbReference>
<dbReference type="CDD" id="cd01087">
    <property type="entry name" value="Prolidase"/>
    <property type="match status" value="1"/>
</dbReference>
<dbReference type="GO" id="GO:0030145">
    <property type="term" value="F:manganese ion binding"/>
    <property type="evidence" value="ECO:0007669"/>
    <property type="project" value="InterPro"/>
</dbReference>
<dbReference type="AlphaFoldDB" id="A0A1Q8TF92"/>
<dbReference type="InterPro" id="IPR029149">
    <property type="entry name" value="Creatin/AminoP/Spt16_N"/>
</dbReference>
<dbReference type="FunFam" id="3.90.230.10:FF:000002">
    <property type="entry name" value="Xaa-Pro aminopeptidase 3"/>
    <property type="match status" value="1"/>
</dbReference>
<dbReference type="Pfam" id="PF05195">
    <property type="entry name" value="AMP_N"/>
    <property type="match status" value="1"/>
</dbReference>
<comment type="cofactor">
    <cofactor evidence="2">
        <name>Mn(2+)</name>
        <dbReference type="ChEBI" id="CHEBI:29035"/>
    </cofactor>
</comment>
<dbReference type="GO" id="GO:0005829">
    <property type="term" value="C:cytosol"/>
    <property type="evidence" value="ECO:0007669"/>
    <property type="project" value="TreeGrafter"/>
</dbReference>
<dbReference type="InterPro" id="IPR052433">
    <property type="entry name" value="X-Pro_dipept-like"/>
</dbReference>
<dbReference type="InterPro" id="IPR007865">
    <property type="entry name" value="Aminopep_P_N"/>
</dbReference>
<dbReference type="InterPro" id="IPR000994">
    <property type="entry name" value="Pept_M24"/>
</dbReference>
<protein>
    <recommendedName>
        <fullName evidence="10">Xaa-Pro aminopeptidase</fullName>
        <ecNumber evidence="4">3.4.11.9</ecNumber>
    </recommendedName>
    <alternativeName>
        <fullName evidence="11">Aminopeptidase P II</fullName>
    </alternativeName>
    <alternativeName>
        <fullName evidence="12">X-Pro aminopeptidase</fullName>
    </alternativeName>
</protein>
<evidence type="ECO:0000256" key="12">
    <source>
        <dbReference type="ARBA" id="ARBA00081411"/>
    </source>
</evidence>
<evidence type="ECO:0000256" key="1">
    <source>
        <dbReference type="ARBA" id="ARBA00001424"/>
    </source>
</evidence>
<comment type="catalytic activity">
    <reaction evidence="1">
        <text>Release of any N-terminal amino acid, including proline, that is linked to proline, even from a dipeptide or tripeptide.</text>
        <dbReference type="EC" id="3.4.11.9"/>
    </reaction>
</comment>
<evidence type="ECO:0000256" key="5">
    <source>
        <dbReference type="ARBA" id="ARBA00022670"/>
    </source>
</evidence>
<feature type="domain" description="Aminopeptidase P N-terminal" evidence="13">
    <location>
        <begin position="12"/>
        <end position="146"/>
    </location>
</feature>
<keyword evidence="15" id="KW-1185">Reference proteome</keyword>
<keyword evidence="14" id="KW-0031">Aminopeptidase</keyword>
<organism evidence="14 15">
    <name type="scientific">Chromohalobacter japonicus</name>
    <dbReference type="NCBI Taxonomy" id="223900"/>
    <lineage>
        <taxon>Bacteria</taxon>
        <taxon>Pseudomonadati</taxon>
        <taxon>Pseudomonadota</taxon>
        <taxon>Gammaproteobacteria</taxon>
        <taxon>Oceanospirillales</taxon>
        <taxon>Halomonadaceae</taxon>
        <taxon>Chromohalobacter</taxon>
    </lineage>
</organism>